<evidence type="ECO:0000256" key="3">
    <source>
        <dbReference type="ARBA" id="ARBA00022692"/>
    </source>
</evidence>
<feature type="transmembrane region" description="Helical" evidence="6">
    <location>
        <begin position="161"/>
        <end position="184"/>
    </location>
</feature>
<organism evidence="7 8">
    <name type="scientific">Actinomadura graeca</name>
    <dbReference type="NCBI Taxonomy" id="2750812"/>
    <lineage>
        <taxon>Bacteria</taxon>
        <taxon>Bacillati</taxon>
        <taxon>Actinomycetota</taxon>
        <taxon>Actinomycetes</taxon>
        <taxon>Streptosporangiales</taxon>
        <taxon>Thermomonosporaceae</taxon>
        <taxon>Actinomadura</taxon>
    </lineage>
</organism>
<evidence type="ECO:0000256" key="4">
    <source>
        <dbReference type="ARBA" id="ARBA00022989"/>
    </source>
</evidence>
<dbReference type="PIRSF" id="PIRSF006060">
    <property type="entry name" value="AA_transporter"/>
    <property type="match status" value="1"/>
</dbReference>
<dbReference type="Gene3D" id="1.20.1740.10">
    <property type="entry name" value="Amino acid/polyamine transporter I"/>
    <property type="match status" value="1"/>
</dbReference>
<keyword evidence="5 6" id="KW-0472">Membrane</keyword>
<keyword evidence="4 6" id="KW-1133">Transmembrane helix</keyword>
<feature type="transmembrane region" description="Helical" evidence="6">
    <location>
        <begin position="238"/>
        <end position="258"/>
    </location>
</feature>
<feature type="transmembrane region" description="Helical" evidence="6">
    <location>
        <begin position="204"/>
        <end position="226"/>
    </location>
</feature>
<dbReference type="PANTHER" id="PTHR42770">
    <property type="entry name" value="AMINO ACID TRANSPORTER-RELATED"/>
    <property type="match status" value="1"/>
</dbReference>
<feature type="transmembrane region" description="Helical" evidence="6">
    <location>
        <begin position="136"/>
        <end position="154"/>
    </location>
</feature>
<dbReference type="InterPro" id="IPR050367">
    <property type="entry name" value="APC_superfamily"/>
</dbReference>
<reference evidence="7" key="1">
    <citation type="submission" date="2020-07" db="EMBL/GenBank/DDBJ databases">
        <authorList>
            <person name="Tarantini F.S."/>
            <person name="Hong K.W."/>
            <person name="Chan K.G."/>
        </authorList>
    </citation>
    <scope>NUCLEOTIDE SEQUENCE</scope>
    <source>
        <strain evidence="7">32-07</strain>
    </source>
</reference>
<name>A0ABX8QQD6_9ACTN</name>
<dbReference type="Pfam" id="PF13520">
    <property type="entry name" value="AA_permease_2"/>
    <property type="match status" value="1"/>
</dbReference>
<evidence type="ECO:0000256" key="5">
    <source>
        <dbReference type="ARBA" id="ARBA00023136"/>
    </source>
</evidence>
<evidence type="ECO:0000256" key="1">
    <source>
        <dbReference type="ARBA" id="ARBA00004651"/>
    </source>
</evidence>
<evidence type="ECO:0000256" key="6">
    <source>
        <dbReference type="SAM" id="Phobius"/>
    </source>
</evidence>
<dbReference type="Proteomes" id="UP001049518">
    <property type="component" value="Chromosome"/>
</dbReference>
<feature type="transmembrane region" description="Helical" evidence="6">
    <location>
        <begin position="85"/>
        <end position="109"/>
    </location>
</feature>
<dbReference type="InterPro" id="IPR002293">
    <property type="entry name" value="AA/rel_permease1"/>
</dbReference>
<feature type="transmembrane region" description="Helical" evidence="6">
    <location>
        <begin position="340"/>
        <end position="361"/>
    </location>
</feature>
<evidence type="ECO:0000313" key="7">
    <source>
        <dbReference type="EMBL" id="QXJ21005.1"/>
    </source>
</evidence>
<feature type="transmembrane region" description="Helical" evidence="6">
    <location>
        <begin position="24"/>
        <end position="46"/>
    </location>
</feature>
<feature type="transmembrane region" description="Helical" evidence="6">
    <location>
        <begin position="443"/>
        <end position="465"/>
    </location>
</feature>
<feature type="transmembrane region" description="Helical" evidence="6">
    <location>
        <begin position="373"/>
        <end position="398"/>
    </location>
</feature>
<keyword evidence="3 6" id="KW-0812">Transmembrane</keyword>
<comment type="subcellular location">
    <subcellularLocation>
        <location evidence="1">Cell membrane</location>
        <topology evidence="1">Multi-pass membrane protein</topology>
    </subcellularLocation>
</comment>
<evidence type="ECO:0000313" key="8">
    <source>
        <dbReference type="Proteomes" id="UP001049518"/>
    </source>
</evidence>
<feature type="transmembrane region" description="Helical" evidence="6">
    <location>
        <begin position="410"/>
        <end position="431"/>
    </location>
</feature>
<dbReference type="PANTHER" id="PTHR42770:SF16">
    <property type="entry name" value="AMINO ACID PERMEASE"/>
    <property type="match status" value="1"/>
</dbReference>
<feature type="transmembrane region" description="Helical" evidence="6">
    <location>
        <begin position="297"/>
        <end position="319"/>
    </location>
</feature>
<gene>
    <name evidence="7" type="ORF">AGRA3207_001810</name>
</gene>
<evidence type="ECO:0000256" key="2">
    <source>
        <dbReference type="ARBA" id="ARBA00022475"/>
    </source>
</evidence>
<feature type="transmembrane region" description="Helical" evidence="6">
    <location>
        <begin position="52"/>
        <end position="73"/>
    </location>
</feature>
<proteinExistence type="predicted"/>
<accession>A0ABX8QQD6</accession>
<sequence length="497" mass="51550">MAIDEVESPSSPETGRRRIGVPEIVFFVVAASAPLTVAAGGLPTSFAVTGVVGIPLLYVVLAVLLTVFTGGYAAMSRSIANAGAFYAYITHGLGRVAGVGAAFVALISYNTMQTGLYGLFGFTTADLLKSKLSLDLPWWAVALAGVAVVAVLGFRRIDLNARVLGVLLAIEFLTVLVFDLAQVADAPSGVSLGPLGLDAASSGAVGAAFCFAMASFMGFEAAALYSEECRDPRRTVSRATYIAVAVIGVFYAFTAWAMTVGTGSSQIIARSQKDGPGLVFALAEEHVGKIFADLAQIFLVTSVFAALLSFHNAVARYFFSLGREGVLPSPLSRTHARHGSPHVGSVTQTALAAAVVVVFAVSGKDPVLTLFNWFTNLGALGVILLLALTSAAVVAYFARDHRGENPWNRLVAPAIAAIGLGAVFVVSLLNFDALLGAEKGSSLTWVLPGLIFLAAAGGVAFAAYLRTARPAVYTRIGGHSGASTDHTSVVCRTPRNG</sequence>
<keyword evidence="2" id="KW-1003">Cell membrane</keyword>
<protein>
    <submittedName>
        <fullName evidence="7">APC family permease</fullName>
    </submittedName>
</protein>
<keyword evidence="8" id="KW-1185">Reference proteome</keyword>
<dbReference type="RefSeq" id="WP_231334122.1">
    <property type="nucleotide sequence ID" value="NZ_CP059572.1"/>
</dbReference>
<dbReference type="EMBL" id="CP059572">
    <property type="protein sequence ID" value="QXJ21005.1"/>
    <property type="molecule type" value="Genomic_DNA"/>
</dbReference>